<dbReference type="RefSeq" id="WP_353549478.1">
    <property type="nucleotide sequence ID" value="NZ_AP029612.1"/>
</dbReference>
<proteinExistence type="predicted"/>
<dbReference type="InterPro" id="IPR043754">
    <property type="entry name" value="DUF5700"/>
</dbReference>
<dbReference type="EMBL" id="AP029612">
    <property type="protein sequence ID" value="BFG69128.1"/>
    <property type="molecule type" value="Genomic_DNA"/>
</dbReference>
<sequence>MSFAKYHYSLRSRFTKMMIIALLILSINKSPIQAQQVKIDFTGVQLFWPIEALLSKDLLPDSTTWKQLFDAPFYSFYAKWGQERYMKRMIMTAFMPSRKNICDSLVRENKWEKQVLEHLKKAKAKKNHIDSFARELQKRNLFEEAKEKASPYLTKVALSQEIKPTIGFGLFHPQSNANDQAIVIDLLSVDEDNLIAVLGHEIHHFYTYSFRKKIHLNETDDAGPLLNAIFQLQLEGIADLINIEWFLSHPNTSNSFLYNLYSEHYNNPYKNLEKVDTLLIAIADTPSLMKTNAVIIRSLFPLGAHPHGYYMAKTILQVKGRKSLLRVLYNPFDFIRLYNKTAKKSKSRFHFSDKSMILFAQLEKKYISN</sequence>
<accession>A0AAT9GEV7</accession>
<organism evidence="1">
    <name type="scientific">Sediminibacterium sp. KACHI17</name>
    <dbReference type="NCBI Taxonomy" id="1751071"/>
    <lineage>
        <taxon>Bacteria</taxon>
        <taxon>Pseudomonadati</taxon>
        <taxon>Bacteroidota</taxon>
        <taxon>Chitinophagia</taxon>
        <taxon>Chitinophagales</taxon>
        <taxon>Chitinophagaceae</taxon>
        <taxon>Sediminibacterium</taxon>
    </lineage>
</organism>
<dbReference type="Pfam" id="PF18958">
    <property type="entry name" value="DUF5700"/>
    <property type="match status" value="1"/>
</dbReference>
<gene>
    <name evidence="1" type="ORF">KACHI17_00090</name>
</gene>
<evidence type="ECO:0000313" key="1">
    <source>
        <dbReference type="EMBL" id="BFG69128.1"/>
    </source>
</evidence>
<dbReference type="AlphaFoldDB" id="A0AAT9GEV7"/>
<reference evidence="1" key="1">
    <citation type="submission" date="2024-02" db="EMBL/GenBank/DDBJ databases">
        <title>Sediminibacterium planktonica sp. nov. and Sediminibacterium longus sp. nov., isolated from surface lake and river water.</title>
        <authorList>
            <person name="Watanabe K."/>
            <person name="Takemine S."/>
            <person name="Ishii Y."/>
            <person name="Ogata Y."/>
            <person name="Shindo C."/>
            <person name="Suda W."/>
        </authorList>
    </citation>
    <scope>NUCLEOTIDE SEQUENCE</scope>
    <source>
        <strain evidence="1">KACHI17</strain>
    </source>
</reference>
<evidence type="ECO:0008006" key="2">
    <source>
        <dbReference type="Google" id="ProtNLM"/>
    </source>
</evidence>
<name>A0AAT9GEV7_9BACT</name>
<protein>
    <recommendedName>
        <fullName evidence="2">DUF2268 domain-containing protein</fullName>
    </recommendedName>
</protein>